<evidence type="ECO:0000313" key="1">
    <source>
        <dbReference type="EMBL" id="GAT17928.1"/>
    </source>
</evidence>
<dbReference type="Proteomes" id="UP000198402">
    <property type="component" value="Unassembled WGS sequence"/>
</dbReference>
<dbReference type="AlphaFoldDB" id="A0A1Z5H3Q7"/>
<sequence>MTKMNLETDGVVKATATGHRYLLSIRTLEAVVVRLLQRWVVPRKNVPSCI</sequence>
<dbReference type="RefSeq" id="WP_159459433.1">
    <property type="nucleotide sequence ID" value="NZ_BCMG01000001.1"/>
</dbReference>
<protein>
    <submittedName>
        <fullName evidence="1">Uncharacterized protein</fullName>
    </submittedName>
</protein>
<proteinExistence type="predicted"/>
<dbReference type="EMBL" id="BCMG01000001">
    <property type="protein sequence ID" value="GAT17928.1"/>
    <property type="molecule type" value="Genomic_DNA"/>
</dbReference>
<reference evidence="1 2" key="1">
    <citation type="submission" date="2015-11" db="EMBL/GenBank/DDBJ databases">
        <title>Draft genome sequences of new species of the genus Lactobacillus isolated from orchardgrass silage.</title>
        <authorList>
            <person name="Tohno M."/>
            <person name="Tanizawa Y."/>
            <person name="Arita M."/>
        </authorList>
    </citation>
    <scope>NUCLEOTIDE SEQUENCE [LARGE SCALE GENOMIC DNA]</scope>
    <source>
        <strain evidence="1 2">IWT126</strain>
    </source>
</reference>
<keyword evidence="2" id="KW-1185">Reference proteome</keyword>
<name>A0A1Z5H3Q7_9LACO</name>
<evidence type="ECO:0000313" key="2">
    <source>
        <dbReference type="Proteomes" id="UP000198402"/>
    </source>
</evidence>
<organism evidence="1 2">
    <name type="scientific">Secundilactobacillus silagei JCM 19001</name>
    <dbReference type="NCBI Taxonomy" id="1302250"/>
    <lineage>
        <taxon>Bacteria</taxon>
        <taxon>Bacillati</taxon>
        <taxon>Bacillota</taxon>
        <taxon>Bacilli</taxon>
        <taxon>Lactobacillales</taxon>
        <taxon>Lactobacillaceae</taxon>
        <taxon>Secundilactobacillus</taxon>
    </lineage>
</organism>
<accession>A0A1Z5H3Q7</accession>
<gene>
    <name evidence="1" type="ORF">IWT126_00185</name>
</gene>
<comment type="caution">
    <text evidence="1">The sequence shown here is derived from an EMBL/GenBank/DDBJ whole genome shotgun (WGS) entry which is preliminary data.</text>
</comment>